<dbReference type="PIRSF" id="PIRSF004848">
    <property type="entry name" value="YBL036c_PLPDEIII"/>
    <property type="match status" value="1"/>
</dbReference>
<dbReference type="InterPro" id="IPR001608">
    <property type="entry name" value="Ala_racemase_N"/>
</dbReference>
<dbReference type="CDD" id="cd00635">
    <property type="entry name" value="PLPDE_III_YBL036c_like"/>
    <property type="match status" value="1"/>
</dbReference>
<dbReference type="Proteomes" id="UP000003494">
    <property type="component" value="Unassembled WGS sequence"/>
</dbReference>
<evidence type="ECO:0000256" key="4">
    <source>
        <dbReference type="RuleBase" id="RU004514"/>
    </source>
</evidence>
<comment type="cofactor">
    <cofactor evidence="3">
        <name>pyridoxal 5'-phosphate</name>
        <dbReference type="ChEBI" id="CHEBI:597326"/>
    </cofactor>
</comment>
<comment type="function">
    <text evidence="2">Pyridoxal 5'-phosphate (PLP)-binding protein, which is involved in PLP homeostasis.</text>
</comment>
<evidence type="ECO:0000313" key="7">
    <source>
        <dbReference type="Proteomes" id="UP000003494"/>
    </source>
</evidence>
<keyword evidence="1 2" id="KW-0663">Pyridoxal phosphate</keyword>
<dbReference type="PANTHER" id="PTHR10146:SF14">
    <property type="entry name" value="PYRIDOXAL PHOSPHATE HOMEOSTASIS PROTEIN"/>
    <property type="match status" value="1"/>
</dbReference>
<feature type="domain" description="Alanine racemase N-terminal" evidence="5">
    <location>
        <begin position="5"/>
        <end position="229"/>
    </location>
</feature>
<evidence type="ECO:0000256" key="2">
    <source>
        <dbReference type="HAMAP-Rule" id="MF_02087"/>
    </source>
</evidence>
<dbReference type="SUPFAM" id="SSF51419">
    <property type="entry name" value="PLP-binding barrel"/>
    <property type="match status" value="1"/>
</dbReference>
<dbReference type="InterPro" id="IPR029066">
    <property type="entry name" value="PLP-binding_barrel"/>
</dbReference>
<proteinExistence type="inferred from homology"/>
<dbReference type="NCBIfam" id="TIGR00044">
    <property type="entry name" value="YggS family pyridoxal phosphate-dependent enzyme"/>
    <property type="match status" value="1"/>
</dbReference>
<dbReference type="AlphaFoldDB" id="C4GB57"/>
<evidence type="ECO:0000259" key="5">
    <source>
        <dbReference type="Pfam" id="PF01168"/>
    </source>
</evidence>
<evidence type="ECO:0000256" key="1">
    <source>
        <dbReference type="ARBA" id="ARBA00022898"/>
    </source>
</evidence>
<dbReference type="GO" id="GO:0030170">
    <property type="term" value="F:pyridoxal phosphate binding"/>
    <property type="evidence" value="ECO:0007669"/>
    <property type="project" value="UniProtKB-UniRule"/>
</dbReference>
<dbReference type="EMBL" id="ACIP02000002">
    <property type="protein sequence ID" value="EEP28350.1"/>
    <property type="molecule type" value="Genomic_DNA"/>
</dbReference>
<dbReference type="InterPro" id="IPR011078">
    <property type="entry name" value="PyrdxlP_homeostasis"/>
</dbReference>
<dbReference type="HOGENOM" id="CLU_059988_1_0_9"/>
<sequence>MLAENLKTVRENITEACRRANRDPSEVTLVAVSKTKPEADIQEIYGQGVRDFGENYVQELVEKIDHLPGDIRWHMIGHLQRNKVKYLARRADSIALIHSVDTYRLAEEINIQAKKNKRIIDILVEVNIADEDSKFGISREDALSLIQDIAGLDGIHIRGLMTSAPNVKNAEENRAYFRSIKALAVDINSRNIDNVEMDILSMGMTNDYQIAIEEGSTMVRVGTAIFGARDYHRKS</sequence>
<name>C4GB57_9FIRM</name>
<dbReference type="STRING" id="626523.GCWU000342_01158"/>
<accession>C4GB57</accession>
<dbReference type="HAMAP" id="MF_02087">
    <property type="entry name" value="PLP_homeostasis"/>
    <property type="match status" value="1"/>
</dbReference>
<evidence type="ECO:0000256" key="3">
    <source>
        <dbReference type="PIRSR" id="PIRSR004848-1"/>
    </source>
</evidence>
<keyword evidence="7" id="KW-1185">Reference proteome</keyword>
<organism evidence="6 7">
    <name type="scientific">Shuttleworthella satelles DSM 14600</name>
    <dbReference type="NCBI Taxonomy" id="626523"/>
    <lineage>
        <taxon>Bacteria</taxon>
        <taxon>Bacillati</taxon>
        <taxon>Bacillota</taxon>
        <taxon>Clostridia</taxon>
        <taxon>Lachnospirales</taxon>
        <taxon>Lachnospiraceae</taxon>
        <taxon>Shuttleworthella</taxon>
    </lineage>
</organism>
<dbReference type="eggNOG" id="COG0325">
    <property type="taxonomic scope" value="Bacteria"/>
</dbReference>
<comment type="similarity">
    <text evidence="2 4">Belongs to the pyridoxal phosphate-binding protein YggS/PROSC family.</text>
</comment>
<dbReference type="RefSeq" id="WP_006906168.1">
    <property type="nucleotide sequence ID" value="NZ_GG665866.1"/>
</dbReference>
<gene>
    <name evidence="6" type="ORF">GCWU000342_01158</name>
</gene>
<feature type="modified residue" description="N6-(pyridoxal phosphate)lysine" evidence="2 3">
    <location>
        <position position="34"/>
    </location>
</feature>
<protein>
    <recommendedName>
        <fullName evidence="2">Pyridoxal phosphate homeostasis protein</fullName>
        <shortName evidence="2">PLP homeostasis protein</shortName>
    </recommendedName>
</protein>
<evidence type="ECO:0000313" key="6">
    <source>
        <dbReference type="EMBL" id="EEP28350.1"/>
    </source>
</evidence>
<dbReference type="FunFam" id="3.20.20.10:FF:000018">
    <property type="entry name" value="Pyridoxal phosphate homeostasis protein"/>
    <property type="match status" value="1"/>
</dbReference>
<reference evidence="6" key="1">
    <citation type="submission" date="2009-04" db="EMBL/GenBank/DDBJ databases">
        <authorList>
            <person name="Weinstock G."/>
            <person name="Sodergren E."/>
            <person name="Clifton S."/>
            <person name="Fulton L."/>
            <person name="Fulton B."/>
            <person name="Courtney L."/>
            <person name="Fronick C."/>
            <person name="Harrison M."/>
            <person name="Strong C."/>
            <person name="Farmer C."/>
            <person name="Delahaunty K."/>
            <person name="Markovic C."/>
            <person name="Hall O."/>
            <person name="Minx P."/>
            <person name="Tomlinson C."/>
            <person name="Mitreva M."/>
            <person name="Nelson J."/>
            <person name="Hou S."/>
            <person name="Wollam A."/>
            <person name="Pepin K.H."/>
            <person name="Johnson M."/>
            <person name="Bhonagiri V."/>
            <person name="Nash W.E."/>
            <person name="Warren W."/>
            <person name="Chinwalla A."/>
            <person name="Mardis E.R."/>
            <person name="Wilson R.K."/>
        </authorList>
    </citation>
    <scope>NUCLEOTIDE SEQUENCE [LARGE SCALE GENOMIC DNA]</scope>
    <source>
        <strain evidence="6">DSM 14600</strain>
    </source>
</reference>
<dbReference type="Pfam" id="PF01168">
    <property type="entry name" value="Ala_racemase_N"/>
    <property type="match status" value="1"/>
</dbReference>
<dbReference type="Gene3D" id="3.20.20.10">
    <property type="entry name" value="Alanine racemase"/>
    <property type="match status" value="1"/>
</dbReference>
<dbReference type="PANTHER" id="PTHR10146">
    <property type="entry name" value="PROLINE SYNTHETASE CO-TRANSCRIBED BACTERIAL HOMOLOG PROTEIN"/>
    <property type="match status" value="1"/>
</dbReference>
<dbReference type="PROSITE" id="PS01211">
    <property type="entry name" value="UPF0001"/>
    <property type="match status" value="1"/>
</dbReference>
<comment type="caution">
    <text evidence="6">The sequence shown here is derived from an EMBL/GenBank/DDBJ whole genome shotgun (WGS) entry which is preliminary data.</text>
</comment>